<protein>
    <submittedName>
        <fullName evidence="1">Uncharacterized protein</fullName>
    </submittedName>
</protein>
<proteinExistence type="predicted"/>
<sequence length="102" mass="11762">MDTLMDELLEDYLGNDIIDGWLKLIKAREEVDDAKATKEEPWGYFAGEEGHDKWELFLDAEGRPDPDREYDKMPTPMDIEKAYKEVHGKLLKMPPFGTAGED</sequence>
<dbReference type="Proteomes" id="UP001176961">
    <property type="component" value="Unassembled WGS sequence"/>
</dbReference>
<reference evidence="1" key="1">
    <citation type="submission" date="2023-07" db="EMBL/GenBank/DDBJ databases">
        <authorList>
            <consortium name="CYATHOMIX"/>
        </authorList>
    </citation>
    <scope>NUCLEOTIDE SEQUENCE</scope>
    <source>
        <strain evidence="1">N/A</strain>
    </source>
</reference>
<evidence type="ECO:0000313" key="1">
    <source>
        <dbReference type="EMBL" id="CAJ0592258.1"/>
    </source>
</evidence>
<evidence type="ECO:0000313" key="2">
    <source>
        <dbReference type="Proteomes" id="UP001176961"/>
    </source>
</evidence>
<comment type="caution">
    <text evidence="1">The sequence shown here is derived from an EMBL/GenBank/DDBJ whole genome shotgun (WGS) entry which is preliminary data.</text>
</comment>
<organism evidence="1 2">
    <name type="scientific">Cylicocyclus nassatus</name>
    <name type="common">Nematode worm</name>
    <dbReference type="NCBI Taxonomy" id="53992"/>
    <lineage>
        <taxon>Eukaryota</taxon>
        <taxon>Metazoa</taxon>
        <taxon>Ecdysozoa</taxon>
        <taxon>Nematoda</taxon>
        <taxon>Chromadorea</taxon>
        <taxon>Rhabditida</taxon>
        <taxon>Rhabditina</taxon>
        <taxon>Rhabditomorpha</taxon>
        <taxon>Strongyloidea</taxon>
        <taxon>Strongylidae</taxon>
        <taxon>Cylicocyclus</taxon>
    </lineage>
</organism>
<name>A0AA36DR62_CYLNA</name>
<gene>
    <name evidence="1" type="ORF">CYNAS_LOCUS4241</name>
</gene>
<keyword evidence="2" id="KW-1185">Reference proteome</keyword>
<dbReference type="AlphaFoldDB" id="A0AA36DR62"/>
<dbReference type="EMBL" id="CATQJL010000043">
    <property type="protein sequence ID" value="CAJ0592258.1"/>
    <property type="molecule type" value="Genomic_DNA"/>
</dbReference>
<accession>A0AA36DR62</accession>